<gene>
    <name evidence="1" type="primary">lptE</name>
    <name evidence="1" type="ORF">ACETRX_35550</name>
</gene>
<dbReference type="Gene3D" id="3.30.160.150">
    <property type="entry name" value="Lipoprotein like domain"/>
    <property type="match status" value="1"/>
</dbReference>
<proteinExistence type="predicted"/>
<dbReference type="EMBL" id="JBHGPK010000054">
    <property type="protein sequence ID" value="MFC2254936.1"/>
    <property type="molecule type" value="Genomic_DNA"/>
</dbReference>
<comment type="caution">
    <text evidence="1">The sequence shown here is derived from an EMBL/GenBank/DDBJ whole genome shotgun (WGS) entry which is preliminary data.</text>
</comment>
<organism evidence="1 2">
    <name type="scientific">Labrys neptuniae</name>
    <dbReference type="NCBI Taxonomy" id="376174"/>
    <lineage>
        <taxon>Bacteria</taxon>
        <taxon>Pseudomonadati</taxon>
        <taxon>Pseudomonadota</taxon>
        <taxon>Alphaproteobacteria</taxon>
        <taxon>Hyphomicrobiales</taxon>
        <taxon>Xanthobacteraceae</taxon>
        <taxon>Labrys</taxon>
    </lineage>
</organism>
<protein>
    <submittedName>
        <fullName evidence="1">LPS assembly lipoprotein LptE</fullName>
    </submittedName>
</protein>
<dbReference type="InterPro" id="IPR007485">
    <property type="entry name" value="LPS_assembly_LptE"/>
</dbReference>
<sequence length="178" mass="19242">MRKIVNVARLAMGILIVLTLASCFRPMYAQSDVNEGSGIREALASISIEASGDRVGQQITNNLSFRLTGGNEAPVAKYRLSVAAHSLSGTALVDGLNSTPTIDTATFACDFTLVDIESNKILLKAQVFARKSYNFSFQRYANIRGQRGAENAVARELADQIQIRLATFFASHHVSTTG</sequence>
<reference evidence="1 2" key="1">
    <citation type="submission" date="2024-09" db="EMBL/GenBank/DDBJ databases">
        <title>Description of Labrys sedimenti sp. nov., isolated from a diclofenac-degrading enrichment culture, and genome-based reclassification of Labrys portucalensis as a later heterotypic synonym of Labrys neptuniae.</title>
        <authorList>
            <person name="Tancsics A."/>
            <person name="Csepanyi A."/>
        </authorList>
    </citation>
    <scope>NUCLEOTIDE SEQUENCE [LARGE SCALE GENOMIC DNA]</scope>
    <source>
        <strain evidence="1 2">LMG 23412</strain>
    </source>
</reference>
<dbReference type="PROSITE" id="PS51257">
    <property type="entry name" value="PROKAR_LIPOPROTEIN"/>
    <property type="match status" value="1"/>
</dbReference>
<dbReference type="Proteomes" id="UP001595190">
    <property type="component" value="Unassembled WGS sequence"/>
</dbReference>
<evidence type="ECO:0000313" key="1">
    <source>
        <dbReference type="EMBL" id="MFC2254936.1"/>
    </source>
</evidence>
<dbReference type="RefSeq" id="WP_394315532.1">
    <property type="nucleotide sequence ID" value="NZ_JBHGPK010000054.1"/>
</dbReference>
<dbReference type="Pfam" id="PF04390">
    <property type="entry name" value="LptE"/>
    <property type="match status" value="1"/>
</dbReference>
<name>A0ABV6ZRY9_9HYPH</name>
<evidence type="ECO:0000313" key="2">
    <source>
        <dbReference type="Proteomes" id="UP001595190"/>
    </source>
</evidence>
<keyword evidence="1" id="KW-0449">Lipoprotein</keyword>
<accession>A0ABV6ZRY9</accession>